<dbReference type="AlphaFoldDB" id="A0A974PXH9"/>
<keyword evidence="1" id="KW-1133">Transmembrane helix</keyword>
<evidence type="ECO:0000313" key="4">
    <source>
        <dbReference type="Proteomes" id="UP000663444"/>
    </source>
</evidence>
<feature type="transmembrane region" description="Helical" evidence="1">
    <location>
        <begin position="100"/>
        <end position="117"/>
    </location>
</feature>
<keyword evidence="1" id="KW-0812">Transmembrane</keyword>
<sequence length="170" mass="19054">METGFAFLDVFARWAHFIAGIIWVGHNYSSVVQRPSWQPLTAADLVSDTSPRFQTMLGREHGFFRWSSVVAWGAGMFMLWQRGWLEGALTLQGSLAPLGLGVWIGTLMMANLWLVLWPHQQKVLGFKPASVEERLRCSRITHLSSRTNTMLSIPLLFFMAAGAHGGFLFG</sequence>
<feature type="transmembrane region" description="Helical" evidence="1">
    <location>
        <begin position="62"/>
        <end position="80"/>
    </location>
</feature>
<name>A0A974PXH9_9RHOO</name>
<evidence type="ECO:0000259" key="2">
    <source>
        <dbReference type="Pfam" id="PF06181"/>
    </source>
</evidence>
<dbReference type="KEGG" id="ares:IWH25_15120"/>
<dbReference type="EMBL" id="CP064781">
    <property type="protein sequence ID" value="QRJ63064.1"/>
    <property type="molecule type" value="Genomic_DNA"/>
</dbReference>
<protein>
    <submittedName>
        <fullName evidence="3">Urate hydroxylase PuuD</fullName>
    </submittedName>
</protein>
<dbReference type="Proteomes" id="UP000663444">
    <property type="component" value="Chromosome"/>
</dbReference>
<accession>A0A974PXH9</accession>
<reference evidence="3" key="1">
    <citation type="submission" date="2020-11" db="EMBL/GenBank/DDBJ databases">
        <title>Azospira restricta DSM 18626 genome sequence.</title>
        <authorList>
            <person name="Moe W.M."/>
        </authorList>
    </citation>
    <scope>NUCLEOTIDE SEQUENCE</scope>
    <source>
        <strain evidence="3">DSM 18626</strain>
    </source>
</reference>
<proteinExistence type="predicted"/>
<keyword evidence="4" id="KW-1185">Reference proteome</keyword>
<gene>
    <name evidence="3" type="ORF">IWH25_15120</name>
</gene>
<organism evidence="3 4">
    <name type="scientific">Azospira restricta</name>
    <dbReference type="NCBI Taxonomy" id="404405"/>
    <lineage>
        <taxon>Bacteria</taxon>
        <taxon>Pseudomonadati</taxon>
        <taxon>Pseudomonadota</taxon>
        <taxon>Betaproteobacteria</taxon>
        <taxon>Rhodocyclales</taxon>
        <taxon>Rhodocyclaceae</taxon>
        <taxon>Azospira</taxon>
    </lineage>
</organism>
<dbReference type="Pfam" id="PF06181">
    <property type="entry name" value="Urate_ox_N"/>
    <property type="match status" value="1"/>
</dbReference>
<dbReference type="InterPro" id="IPR010389">
    <property type="entry name" value="Urate_ox_N"/>
</dbReference>
<evidence type="ECO:0000313" key="3">
    <source>
        <dbReference type="EMBL" id="QRJ63064.1"/>
    </source>
</evidence>
<feature type="domain" description="Urate oxidase N-terminal" evidence="2">
    <location>
        <begin position="96"/>
        <end position="162"/>
    </location>
</feature>
<keyword evidence="1" id="KW-0472">Membrane</keyword>
<feature type="transmembrane region" description="Helical" evidence="1">
    <location>
        <begin position="149"/>
        <end position="169"/>
    </location>
</feature>
<evidence type="ECO:0000256" key="1">
    <source>
        <dbReference type="SAM" id="Phobius"/>
    </source>
</evidence>
<dbReference type="RefSeq" id="WP_203386592.1">
    <property type="nucleotide sequence ID" value="NZ_CP064781.1"/>
</dbReference>